<dbReference type="AlphaFoldDB" id="A0A1C7MZF1"/>
<name>A0A1C7MZF1_9FUNG</name>
<gene>
    <name evidence="2" type="ORF">A0J61_09733</name>
</gene>
<reference evidence="2 3" key="1">
    <citation type="submission" date="2016-03" db="EMBL/GenBank/DDBJ databases">
        <title>Choanephora cucurbitarum.</title>
        <authorList>
            <person name="Min B."/>
            <person name="Park H."/>
            <person name="Park J.-H."/>
            <person name="Shin H.-D."/>
            <person name="Choi I.-G."/>
        </authorList>
    </citation>
    <scope>NUCLEOTIDE SEQUENCE [LARGE SCALE GENOMIC DNA]</scope>
    <source>
        <strain evidence="2 3">KUS-F28377</strain>
    </source>
</reference>
<accession>A0A1C7MZF1</accession>
<dbReference type="Proteomes" id="UP000093000">
    <property type="component" value="Unassembled WGS sequence"/>
</dbReference>
<keyword evidence="1" id="KW-0812">Transmembrane</keyword>
<organism evidence="2 3">
    <name type="scientific">Choanephora cucurbitarum</name>
    <dbReference type="NCBI Taxonomy" id="101091"/>
    <lineage>
        <taxon>Eukaryota</taxon>
        <taxon>Fungi</taxon>
        <taxon>Fungi incertae sedis</taxon>
        <taxon>Mucoromycota</taxon>
        <taxon>Mucoromycotina</taxon>
        <taxon>Mucoromycetes</taxon>
        <taxon>Mucorales</taxon>
        <taxon>Mucorineae</taxon>
        <taxon>Choanephoraceae</taxon>
        <taxon>Choanephoroideae</taxon>
        <taxon>Choanephora</taxon>
    </lineage>
</organism>
<comment type="caution">
    <text evidence="2">The sequence shown here is derived from an EMBL/GenBank/DDBJ whole genome shotgun (WGS) entry which is preliminary data.</text>
</comment>
<evidence type="ECO:0000313" key="2">
    <source>
        <dbReference type="EMBL" id="OBZ82217.1"/>
    </source>
</evidence>
<proteinExistence type="predicted"/>
<keyword evidence="3" id="KW-1185">Reference proteome</keyword>
<protein>
    <submittedName>
        <fullName evidence="2">Uncharacterized protein</fullName>
    </submittedName>
</protein>
<evidence type="ECO:0000256" key="1">
    <source>
        <dbReference type="SAM" id="Phobius"/>
    </source>
</evidence>
<evidence type="ECO:0000313" key="3">
    <source>
        <dbReference type="Proteomes" id="UP000093000"/>
    </source>
</evidence>
<keyword evidence="1" id="KW-1133">Transmembrane helix</keyword>
<dbReference type="EMBL" id="LUGH01000924">
    <property type="protein sequence ID" value="OBZ82217.1"/>
    <property type="molecule type" value="Genomic_DNA"/>
</dbReference>
<keyword evidence="1" id="KW-0472">Membrane</keyword>
<feature type="transmembrane region" description="Helical" evidence="1">
    <location>
        <begin position="24"/>
        <end position="41"/>
    </location>
</feature>
<dbReference type="InParanoid" id="A0A1C7MZF1"/>
<sequence length="60" mass="6782">MSFRQHAPIVFVDKNMPVYESLQALFKLPSIFLCLIGYLILQSKVCSPVMSSSKKQPHKG</sequence>